<evidence type="ECO:0000313" key="1">
    <source>
        <dbReference type="EMBL" id="MBH0112428.1"/>
    </source>
</evidence>
<reference evidence="1" key="1">
    <citation type="submission" date="2020-11" db="EMBL/GenBank/DDBJ databases">
        <title>Novosphingobium aureum sp. nov., a marine bacterium isolated from sediment of a salt flat.</title>
        <authorList>
            <person name="Yoo Y."/>
            <person name="Kim J.-J."/>
        </authorList>
    </citation>
    <scope>NUCLEOTIDE SEQUENCE</scope>
    <source>
        <strain evidence="1">YJ-S2-02</strain>
    </source>
</reference>
<accession>A0A931HBE3</accession>
<gene>
    <name evidence="1" type="ORF">I5E68_05595</name>
</gene>
<comment type="caution">
    <text evidence="1">The sequence shown here is derived from an EMBL/GenBank/DDBJ whole genome shotgun (WGS) entry which is preliminary data.</text>
</comment>
<protein>
    <submittedName>
        <fullName evidence="1">Uncharacterized protein</fullName>
    </submittedName>
</protein>
<name>A0A931HBE3_9SPHN</name>
<dbReference type="EMBL" id="JADZGI010000001">
    <property type="protein sequence ID" value="MBH0112428.1"/>
    <property type="molecule type" value="Genomic_DNA"/>
</dbReference>
<dbReference type="AlphaFoldDB" id="A0A931HBE3"/>
<keyword evidence="2" id="KW-1185">Reference proteome</keyword>
<dbReference type="RefSeq" id="WP_197161781.1">
    <property type="nucleotide sequence ID" value="NZ_JADZGI010000001.1"/>
</dbReference>
<evidence type="ECO:0000313" key="2">
    <source>
        <dbReference type="Proteomes" id="UP000617634"/>
    </source>
</evidence>
<dbReference type="Proteomes" id="UP000617634">
    <property type="component" value="Unassembled WGS sequence"/>
</dbReference>
<organism evidence="1 2">
    <name type="scientific">Novosphingobium aureum</name>
    <dbReference type="NCBI Taxonomy" id="2792964"/>
    <lineage>
        <taxon>Bacteria</taxon>
        <taxon>Pseudomonadati</taxon>
        <taxon>Pseudomonadota</taxon>
        <taxon>Alphaproteobacteria</taxon>
        <taxon>Sphingomonadales</taxon>
        <taxon>Sphingomonadaceae</taxon>
        <taxon>Novosphingobium</taxon>
    </lineage>
</organism>
<proteinExistence type="predicted"/>
<sequence>MYLESNIELADQPHHGSALAPAPGNDDALASDLLDLEAAAKLAAHPNGFWQGIGYAQVVDAWESVAGRLPATLARHLEAVMQQLSFAARVNDADSMRRAYDAIGQSLSLHRRLT</sequence>